<keyword evidence="2" id="KW-1185">Reference proteome</keyword>
<organism evidence="1 2">
    <name type="scientific">Botryobasidium botryosum (strain FD-172 SS1)</name>
    <dbReference type="NCBI Taxonomy" id="930990"/>
    <lineage>
        <taxon>Eukaryota</taxon>
        <taxon>Fungi</taxon>
        <taxon>Dikarya</taxon>
        <taxon>Basidiomycota</taxon>
        <taxon>Agaricomycotina</taxon>
        <taxon>Agaricomycetes</taxon>
        <taxon>Cantharellales</taxon>
        <taxon>Botryobasidiaceae</taxon>
        <taxon>Botryobasidium</taxon>
    </lineage>
</organism>
<dbReference type="HOGENOM" id="CLU_2108657_0_0_1"/>
<gene>
    <name evidence="1" type="ORF">BOTBODRAFT_180495</name>
</gene>
<dbReference type="Proteomes" id="UP000027195">
    <property type="component" value="Unassembled WGS sequence"/>
</dbReference>
<evidence type="ECO:0008006" key="3">
    <source>
        <dbReference type="Google" id="ProtNLM"/>
    </source>
</evidence>
<dbReference type="InParanoid" id="A0A067LZ19"/>
<sequence length="115" mass="12197">MNDSRAAESAASHHLHALVASGSGGPGCHFDGPLSISQNDHVGFALGQPFLFSVPRHILIEHSSVFRAMLDPPKPESNAAGELEGETVLDLPDIDPDHFVGVLSVYFGQPFLLSP</sequence>
<dbReference type="OrthoDB" id="3036049at2759"/>
<protein>
    <recommendedName>
        <fullName evidence="3">BTB domain-containing protein</fullName>
    </recommendedName>
</protein>
<evidence type="ECO:0000313" key="2">
    <source>
        <dbReference type="Proteomes" id="UP000027195"/>
    </source>
</evidence>
<dbReference type="AlphaFoldDB" id="A0A067LZ19"/>
<proteinExistence type="predicted"/>
<dbReference type="Gene3D" id="3.30.710.10">
    <property type="entry name" value="Potassium Channel Kv1.1, Chain A"/>
    <property type="match status" value="1"/>
</dbReference>
<name>A0A067LZ19_BOTB1</name>
<dbReference type="InterPro" id="IPR011333">
    <property type="entry name" value="SKP1/BTB/POZ_sf"/>
</dbReference>
<dbReference type="EMBL" id="KL198103">
    <property type="protein sequence ID" value="KDQ07625.1"/>
    <property type="molecule type" value="Genomic_DNA"/>
</dbReference>
<reference evidence="2" key="1">
    <citation type="journal article" date="2014" name="Proc. Natl. Acad. Sci. U.S.A.">
        <title>Extensive sampling of basidiomycete genomes demonstrates inadequacy of the white-rot/brown-rot paradigm for wood decay fungi.</title>
        <authorList>
            <person name="Riley R."/>
            <person name="Salamov A.A."/>
            <person name="Brown D.W."/>
            <person name="Nagy L.G."/>
            <person name="Floudas D."/>
            <person name="Held B.W."/>
            <person name="Levasseur A."/>
            <person name="Lombard V."/>
            <person name="Morin E."/>
            <person name="Otillar R."/>
            <person name="Lindquist E.A."/>
            <person name="Sun H."/>
            <person name="LaButti K.M."/>
            <person name="Schmutz J."/>
            <person name="Jabbour D."/>
            <person name="Luo H."/>
            <person name="Baker S.E."/>
            <person name="Pisabarro A.G."/>
            <person name="Walton J.D."/>
            <person name="Blanchette R.A."/>
            <person name="Henrissat B."/>
            <person name="Martin F."/>
            <person name="Cullen D."/>
            <person name="Hibbett D.S."/>
            <person name="Grigoriev I.V."/>
        </authorList>
    </citation>
    <scope>NUCLEOTIDE SEQUENCE [LARGE SCALE GENOMIC DNA]</scope>
    <source>
        <strain evidence="2">FD-172 SS1</strain>
    </source>
</reference>
<accession>A0A067LZ19</accession>
<evidence type="ECO:0000313" key="1">
    <source>
        <dbReference type="EMBL" id="KDQ07625.1"/>
    </source>
</evidence>